<dbReference type="EMBL" id="JAPQES010000001">
    <property type="protein sequence ID" value="MCY6369533.1"/>
    <property type="molecule type" value="Genomic_DNA"/>
</dbReference>
<comment type="caution">
    <text evidence="4">The sequence shown here is derived from an EMBL/GenBank/DDBJ whole genome shotgun (WGS) entry which is preliminary data.</text>
</comment>
<dbReference type="InterPro" id="IPR001296">
    <property type="entry name" value="Glyco_trans_1"/>
</dbReference>
<feature type="domain" description="Glycosyl transferase family 1" evidence="2">
    <location>
        <begin position="193"/>
        <end position="350"/>
    </location>
</feature>
<keyword evidence="5" id="KW-1185">Reference proteome</keyword>
<gene>
    <name evidence="4" type="ORF">OXH55_02580</name>
</gene>
<dbReference type="Pfam" id="PF13439">
    <property type="entry name" value="Glyco_transf_4"/>
    <property type="match status" value="1"/>
</dbReference>
<dbReference type="Pfam" id="PF00534">
    <property type="entry name" value="Glycos_transf_1"/>
    <property type="match status" value="1"/>
</dbReference>
<dbReference type="Gene3D" id="3.40.50.2000">
    <property type="entry name" value="Glycogen Phosphorylase B"/>
    <property type="match status" value="2"/>
</dbReference>
<proteinExistence type="predicted"/>
<evidence type="ECO:0000259" key="3">
    <source>
        <dbReference type="Pfam" id="PF13439"/>
    </source>
</evidence>
<name>A0ABT4CKG0_9CLOT</name>
<dbReference type="InterPro" id="IPR028098">
    <property type="entry name" value="Glyco_trans_4-like_N"/>
</dbReference>
<protein>
    <submittedName>
        <fullName evidence="4">Glycosyltransferase family 1 protein</fullName>
    </submittedName>
</protein>
<evidence type="ECO:0000313" key="5">
    <source>
        <dbReference type="Proteomes" id="UP001079657"/>
    </source>
</evidence>
<accession>A0ABT4CKG0</accession>
<keyword evidence="1" id="KW-0808">Transferase</keyword>
<sequence length="375" mass="43755">MKICIDGLGLTHLKKTGIGVYTYELLKGLFSMYPQPSYELLWDNSKEKVKIGKNISVSYVDLKINRKENDLQNIESYILSNKVNIYHSPNNGFSIPQNKVCNYITTVHDVLPLINSSYVDDKYLKKFYDVFPNAVEKSDKIIVVSEYIKEIIQNNFDIPEKRIDVIYPGCSDIFKHKNEESCENILKSKYKIEGDYILYAGSIHIRKNLEKLIKVFKDINRYSNNNLKLVLVGNCNNKRRQYYLKLKELVETLKLEEFVIFVGSVEYDDMPYFYSKAKCVVNLSKYEGFPLSTIEAMACETPVVCNKQTLFRKVLDEAGILVDANDKEDIFEGVVEVIYNDSYREKVLSKQREQVKKYRWDKNILKTIQAYEGFY</sequence>
<dbReference type="PANTHER" id="PTHR46401:SF2">
    <property type="entry name" value="GLYCOSYLTRANSFERASE WBBK-RELATED"/>
    <property type="match status" value="1"/>
</dbReference>
<evidence type="ECO:0000313" key="4">
    <source>
        <dbReference type="EMBL" id="MCY6369533.1"/>
    </source>
</evidence>
<organism evidence="4 5">
    <name type="scientific">Clostridium ganghwense</name>
    <dbReference type="NCBI Taxonomy" id="312089"/>
    <lineage>
        <taxon>Bacteria</taxon>
        <taxon>Bacillati</taxon>
        <taxon>Bacillota</taxon>
        <taxon>Clostridia</taxon>
        <taxon>Eubacteriales</taxon>
        <taxon>Clostridiaceae</taxon>
        <taxon>Clostridium</taxon>
    </lineage>
</organism>
<dbReference type="Proteomes" id="UP001079657">
    <property type="component" value="Unassembled WGS sequence"/>
</dbReference>
<dbReference type="PANTHER" id="PTHR46401">
    <property type="entry name" value="GLYCOSYLTRANSFERASE WBBK-RELATED"/>
    <property type="match status" value="1"/>
</dbReference>
<evidence type="ECO:0000259" key="2">
    <source>
        <dbReference type="Pfam" id="PF00534"/>
    </source>
</evidence>
<dbReference type="SUPFAM" id="SSF53756">
    <property type="entry name" value="UDP-Glycosyltransferase/glycogen phosphorylase"/>
    <property type="match status" value="1"/>
</dbReference>
<feature type="domain" description="Glycosyltransferase subfamily 4-like N-terminal" evidence="3">
    <location>
        <begin position="76"/>
        <end position="169"/>
    </location>
</feature>
<dbReference type="RefSeq" id="WP_268047911.1">
    <property type="nucleotide sequence ID" value="NZ_JAPQES010000001.1"/>
</dbReference>
<reference evidence="4" key="1">
    <citation type="submission" date="2022-12" db="EMBL/GenBank/DDBJ databases">
        <authorList>
            <person name="Wang J."/>
        </authorList>
    </citation>
    <scope>NUCLEOTIDE SEQUENCE</scope>
    <source>
        <strain evidence="4">HY-42-06</strain>
    </source>
</reference>
<evidence type="ECO:0000256" key="1">
    <source>
        <dbReference type="ARBA" id="ARBA00022679"/>
    </source>
</evidence>
<dbReference type="CDD" id="cd03809">
    <property type="entry name" value="GT4_MtfB-like"/>
    <property type="match status" value="1"/>
</dbReference>